<dbReference type="InterPro" id="IPR039420">
    <property type="entry name" value="WalR-like"/>
</dbReference>
<evidence type="ECO:0000313" key="11">
    <source>
        <dbReference type="Proteomes" id="UP000197535"/>
    </source>
</evidence>
<comment type="caution">
    <text evidence="10">The sequence shown here is derived from an EMBL/GenBank/DDBJ whole genome shotgun (WGS) entry which is preliminary data.</text>
</comment>
<name>A0A254TDE7_9BURK</name>
<dbReference type="AlphaFoldDB" id="A0A254TDE7"/>
<dbReference type="OrthoDB" id="9802426at2"/>
<evidence type="ECO:0000256" key="7">
    <source>
        <dbReference type="PROSITE-ProRule" id="PRU01091"/>
    </source>
</evidence>
<dbReference type="PROSITE" id="PS51755">
    <property type="entry name" value="OMPR_PHOB"/>
    <property type="match status" value="1"/>
</dbReference>
<dbReference type="Gene3D" id="1.10.10.10">
    <property type="entry name" value="Winged helix-like DNA-binding domain superfamily/Winged helix DNA-binding domain"/>
    <property type="match status" value="1"/>
</dbReference>
<dbReference type="SUPFAM" id="SSF46894">
    <property type="entry name" value="C-terminal effector domain of the bipartite response regulators"/>
    <property type="match status" value="1"/>
</dbReference>
<evidence type="ECO:0000259" key="9">
    <source>
        <dbReference type="PROSITE" id="PS51755"/>
    </source>
</evidence>
<keyword evidence="4 7" id="KW-0238">DNA-binding</keyword>
<keyword evidence="11" id="KW-1185">Reference proteome</keyword>
<feature type="DNA-binding region" description="OmpR/PhoB-type" evidence="7">
    <location>
        <begin position="124"/>
        <end position="220"/>
    </location>
</feature>
<dbReference type="InterPro" id="IPR016032">
    <property type="entry name" value="Sig_transdc_resp-reg_C-effctor"/>
</dbReference>
<dbReference type="InterPro" id="IPR001789">
    <property type="entry name" value="Sig_transdc_resp-reg_receiver"/>
</dbReference>
<feature type="modified residue" description="4-aspartylphosphate" evidence="6">
    <location>
        <position position="51"/>
    </location>
</feature>
<feature type="domain" description="OmpR/PhoB-type" evidence="9">
    <location>
        <begin position="124"/>
        <end position="220"/>
    </location>
</feature>
<dbReference type="PANTHER" id="PTHR48111:SF67">
    <property type="entry name" value="TRANSCRIPTIONAL REGULATORY PROTEIN TCTD"/>
    <property type="match status" value="1"/>
</dbReference>
<dbReference type="Pfam" id="PF00072">
    <property type="entry name" value="Response_reg"/>
    <property type="match status" value="1"/>
</dbReference>
<dbReference type="SUPFAM" id="SSF52172">
    <property type="entry name" value="CheY-like"/>
    <property type="match status" value="1"/>
</dbReference>
<dbReference type="SMART" id="SM00862">
    <property type="entry name" value="Trans_reg_C"/>
    <property type="match status" value="1"/>
</dbReference>
<dbReference type="RefSeq" id="WP_088707446.1">
    <property type="nucleotide sequence ID" value="NZ_LSTO01000001.1"/>
</dbReference>
<evidence type="ECO:0000256" key="4">
    <source>
        <dbReference type="ARBA" id="ARBA00023125"/>
    </source>
</evidence>
<evidence type="ECO:0000256" key="1">
    <source>
        <dbReference type="ARBA" id="ARBA00022553"/>
    </source>
</evidence>
<dbReference type="GO" id="GO:0000976">
    <property type="term" value="F:transcription cis-regulatory region binding"/>
    <property type="evidence" value="ECO:0007669"/>
    <property type="project" value="TreeGrafter"/>
</dbReference>
<dbReference type="CDD" id="cd00383">
    <property type="entry name" value="trans_reg_C"/>
    <property type="match status" value="1"/>
</dbReference>
<dbReference type="Proteomes" id="UP000197535">
    <property type="component" value="Unassembled WGS sequence"/>
</dbReference>
<proteinExistence type="predicted"/>
<evidence type="ECO:0000256" key="5">
    <source>
        <dbReference type="ARBA" id="ARBA00023163"/>
    </source>
</evidence>
<dbReference type="Pfam" id="PF00486">
    <property type="entry name" value="Trans_reg_C"/>
    <property type="match status" value="1"/>
</dbReference>
<evidence type="ECO:0000313" key="10">
    <source>
        <dbReference type="EMBL" id="OWW20575.1"/>
    </source>
</evidence>
<dbReference type="PROSITE" id="PS50110">
    <property type="entry name" value="RESPONSE_REGULATORY"/>
    <property type="match status" value="1"/>
</dbReference>
<keyword evidence="1 6" id="KW-0597">Phosphoprotein</keyword>
<feature type="domain" description="Response regulatory" evidence="8">
    <location>
        <begin position="2"/>
        <end position="116"/>
    </location>
</feature>
<dbReference type="SMART" id="SM00448">
    <property type="entry name" value="REC"/>
    <property type="match status" value="1"/>
</dbReference>
<reference evidence="10 11" key="1">
    <citation type="submission" date="2016-02" db="EMBL/GenBank/DDBJ databases">
        <authorList>
            <person name="Wen L."/>
            <person name="He K."/>
            <person name="Yang H."/>
        </authorList>
    </citation>
    <scope>NUCLEOTIDE SEQUENCE [LARGE SCALE GENOMIC DNA]</scope>
    <source>
        <strain evidence="10 11">TSA40</strain>
    </source>
</reference>
<keyword evidence="3" id="KW-0805">Transcription regulation</keyword>
<keyword evidence="5" id="KW-0804">Transcription</keyword>
<gene>
    <name evidence="10" type="ORF">AYR66_14840</name>
</gene>
<evidence type="ECO:0000256" key="6">
    <source>
        <dbReference type="PROSITE-ProRule" id="PRU00169"/>
    </source>
</evidence>
<dbReference type="Gene3D" id="3.40.50.2300">
    <property type="match status" value="1"/>
</dbReference>
<evidence type="ECO:0000259" key="8">
    <source>
        <dbReference type="PROSITE" id="PS50110"/>
    </source>
</evidence>
<dbReference type="GO" id="GO:0000156">
    <property type="term" value="F:phosphorelay response regulator activity"/>
    <property type="evidence" value="ECO:0007669"/>
    <property type="project" value="TreeGrafter"/>
</dbReference>
<keyword evidence="2" id="KW-0902">Two-component regulatory system</keyword>
<protein>
    <submittedName>
        <fullName evidence="10">Two-component system response regulator</fullName>
    </submittedName>
</protein>
<sequence length="221" mass="25080">MRLLLAEDERELAEWLCRALKQNGYIVDWVDDGRLVEPSIAQVKYDALILDLGLPGLDGHNVLARLRDIDVRLPVLILTARDSLMERVNTLKGGADDFMAKPFSVEELEARLTALIRRARGSEHPRLACGPLHYDANTRQFTLGDQPLQLSKREHTLLLALIQRSGEPMTKKDLFDKIFDDDLDAMPEAVEVLIYRVRKRLEGSPVQIVTLRGLGYLLESR</sequence>
<dbReference type="GO" id="GO:0006355">
    <property type="term" value="P:regulation of DNA-templated transcription"/>
    <property type="evidence" value="ECO:0007669"/>
    <property type="project" value="InterPro"/>
</dbReference>
<organism evidence="10 11">
    <name type="scientific">Noviherbaspirillum denitrificans</name>
    <dbReference type="NCBI Taxonomy" id="1968433"/>
    <lineage>
        <taxon>Bacteria</taxon>
        <taxon>Pseudomonadati</taxon>
        <taxon>Pseudomonadota</taxon>
        <taxon>Betaproteobacteria</taxon>
        <taxon>Burkholderiales</taxon>
        <taxon>Oxalobacteraceae</taxon>
        <taxon>Noviherbaspirillum</taxon>
    </lineage>
</organism>
<dbReference type="InterPro" id="IPR036388">
    <property type="entry name" value="WH-like_DNA-bd_sf"/>
</dbReference>
<dbReference type="EMBL" id="LSTO01000001">
    <property type="protein sequence ID" value="OWW20575.1"/>
    <property type="molecule type" value="Genomic_DNA"/>
</dbReference>
<evidence type="ECO:0000256" key="2">
    <source>
        <dbReference type="ARBA" id="ARBA00023012"/>
    </source>
</evidence>
<dbReference type="GO" id="GO:0005829">
    <property type="term" value="C:cytosol"/>
    <property type="evidence" value="ECO:0007669"/>
    <property type="project" value="TreeGrafter"/>
</dbReference>
<dbReference type="GO" id="GO:0032993">
    <property type="term" value="C:protein-DNA complex"/>
    <property type="evidence" value="ECO:0007669"/>
    <property type="project" value="TreeGrafter"/>
</dbReference>
<dbReference type="InterPro" id="IPR001867">
    <property type="entry name" value="OmpR/PhoB-type_DNA-bd"/>
</dbReference>
<dbReference type="InterPro" id="IPR011006">
    <property type="entry name" value="CheY-like_superfamily"/>
</dbReference>
<dbReference type="PANTHER" id="PTHR48111">
    <property type="entry name" value="REGULATOR OF RPOS"/>
    <property type="match status" value="1"/>
</dbReference>
<accession>A0A254TDE7</accession>
<dbReference type="FunFam" id="3.40.50.2300:FF:000002">
    <property type="entry name" value="DNA-binding response regulator PhoP"/>
    <property type="match status" value="1"/>
</dbReference>
<evidence type="ECO:0000256" key="3">
    <source>
        <dbReference type="ARBA" id="ARBA00023015"/>
    </source>
</evidence>